<evidence type="ECO:0008006" key="3">
    <source>
        <dbReference type="Google" id="ProtNLM"/>
    </source>
</evidence>
<dbReference type="Proteomes" id="UP000236454">
    <property type="component" value="Unassembled WGS sequence"/>
</dbReference>
<name>A0A1I7B1M3_9FLAO</name>
<gene>
    <name evidence="1" type="ORF">SAMN05216474_2466</name>
</gene>
<sequence>MKLIIFLLILFLTGSCQFALKTFFKIKDPKTYTTRSITHQKIENDLNKKNIDNFEIVYAQKSYYTSLIDTTFYTPQPRIFNKFGQLPDYNSDTLNVCSTSSFSFKSLSNLSLESNIWKDKPELDSFLSHLEYIDSTKYCLDESFDYLVLMDYTTFAIGIQNRNLRYLTNEIFTNNEKVKYIFINKDLIENDCFMQWKTSYKSTYKE</sequence>
<evidence type="ECO:0000313" key="2">
    <source>
        <dbReference type="Proteomes" id="UP000236454"/>
    </source>
</evidence>
<accession>A0A1I7B1M3</accession>
<reference evidence="1 2" key="1">
    <citation type="submission" date="2016-10" db="EMBL/GenBank/DDBJ databases">
        <authorList>
            <person name="de Groot N.N."/>
        </authorList>
    </citation>
    <scope>NUCLEOTIDE SEQUENCE [LARGE SCALE GENOMIC DNA]</scope>
    <source>
        <strain evidence="1 2">CGMCC 1.7005</strain>
    </source>
</reference>
<dbReference type="AlphaFoldDB" id="A0A1I7B1M3"/>
<evidence type="ECO:0000313" key="1">
    <source>
        <dbReference type="EMBL" id="SFT81093.1"/>
    </source>
</evidence>
<dbReference type="STRING" id="477690.SAMN05216474_2466"/>
<organism evidence="1 2">
    <name type="scientific">Lishizhenia tianjinensis</name>
    <dbReference type="NCBI Taxonomy" id="477690"/>
    <lineage>
        <taxon>Bacteria</taxon>
        <taxon>Pseudomonadati</taxon>
        <taxon>Bacteroidota</taxon>
        <taxon>Flavobacteriia</taxon>
        <taxon>Flavobacteriales</taxon>
        <taxon>Crocinitomicaceae</taxon>
        <taxon>Lishizhenia</taxon>
    </lineage>
</organism>
<protein>
    <recommendedName>
        <fullName evidence="3">Lipoprotein</fullName>
    </recommendedName>
</protein>
<dbReference type="EMBL" id="FPAS01000004">
    <property type="protein sequence ID" value="SFT81093.1"/>
    <property type="molecule type" value="Genomic_DNA"/>
</dbReference>
<keyword evidence="2" id="KW-1185">Reference proteome</keyword>
<proteinExistence type="predicted"/>
<dbReference type="PROSITE" id="PS51257">
    <property type="entry name" value="PROKAR_LIPOPROTEIN"/>
    <property type="match status" value="1"/>
</dbReference>